<dbReference type="Proteomes" id="UP000472277">
    <property type="component" value="Unassembled WGS sequence"/>
</dbReference>
<evidence type="ECO:0000256" key="3">
    <source>
        <dbReference type="ARBA" id="ARBA00022723"/>
    </source>
</evidence>
<dbReference type="Pfam" id="PF09068">
    <property type="entry name" value="EF-hand_2"/>
    <property type="match status" value="1"/>
</dbReference>
<dbReference type="InterPro" id="IPR043145">
    <property type="entry name" value="Znf_ZZ_sf"/>
</dbReference>
<feature type="region of interest" description="Disordered" evidence="13">
    <location>
        <begin position="927"/>
        <end position="949"/>
    </location>
</feature>
<dbReference type="Gene3D" id="1.10.238.10">
    <property type="entry name" value="EF-hand"/>
    <property type="match status" value="2"/>
</dbReference>
<dbReference type="InterPro" id="IPR015153">
    <property type="entry name" value="EF-hand_dom_typ1"/>
</dbReference>
<dbReference type="InterPro" id="IPR036020">
    <property type="entry name" value="WW_dom_sf"/>
</dbReference>
<dbReference type="PROSITE" id="PS50135">
    <property type="entry name" value="ZF_ZZ_2"/>
    <property type="match status" value="1"/>
</dbReference>
<reference evidence="16" key="2">
    <citation type="submission" date="2025-09" db="UniProtKB">
        <authorList>
            <consortium name="Ensembl"/>
        </authorList>
    </citation>
    <scope>IDENTIFICATION</scope>
</reference>
<dbReference type="FunFam" id="1.20.58.60:FF:000056">
    <property type="entry name" value="utrophin isoform X1"/>
    <property type="match status" value="1"/>
</dbReference>
<dbReference type="PANTHER" id="PTHR12268:SF25">
    <property type="entry name" value="DYSTROPHIN"/>
    <property type="match status" value="1"/>
</dbReference>
<dbReference type="SMART" id="SM00291">
    <property type="entry name" value="ZnF_ZZ"/>
    <property type="match status" value="1"/>
</dbReference>
<evidence type="ECO:0000256" key="7">
    <source>
        <dbReference type="ARBA" id="ARBA00023136"/>
    </source>
</evidence>
<dbReference type="Ensembl" id="ENSSTUT00000085158.1">
    <property type="protein sequence ID" value="ENSSTUP00000080004.1"/>
    <property type="gene ID" value="ENSSTUG00000027867.1"/>
</dbReference>
<dbReference type="InterPro" id="IPR002017">
    <property type="entry name" value="Spectrin_repeat"/>
</dbReference>
<dbReference type="FunFam" id="3.30.60.90:FF:000001">
    <property type="entry name" value="Dystrophin isoform 2"/>
    <property type="match status" value="1"/>
</dbReference>
<sequence length="1096" mass="125280">MPTDAPALAQFNKAWAELSDWLSLLDQMVQTQRVTVADLDEINHMIVKTKGALGDMERRRPQLEGQLTAAQNLKNKTNNQETRAAITDRIDRLQTHWEESQGRLADRHQQLQNMLQDSSDWLDARKEVEPLIKRANDKLESWQDISYTMDALKKQNTDLKLFVKELHQWQGQVDVTNDLAGKLLTLYTTDHTHKVTQMTDAMNITWEHINKRVGDREAALSAALRLLQQFYLDLKEFLNWLTEAETTCNVLLDASHKERLLEDPEAVRHLLGQFQDLQGEIDGHTELYHSLDENGQRIVTSLTGSDDAVLLQSRLDNMGQRWDELRSKTMSMRSHLEGEMAPWKRIHMTLQELIAWLQMKTDLLEQEPPVGGDVPAVQQQLDTHRSFRRDLRAKDPVVNGALDQVQIFLSELPAEREPHPEERAQNVGRVLRKEAEDVASGWEGLNEEAADWQRRLELALDRLLELQKAQDQLELRLSQAEMVKEAWEPVGDLLIDSLPEHIDRVKAFQAEIAPIKDDVSHVNNLASTFGPPDLVLSRPNLDRLDDLNTRWRMLQVNTHSSVQGPFEQAVSPNNVPYYINHQTQTTCWDHPKMADLYQSLADLNNVRFSAYRTAMKLRRLQKALCLDLLGMPAACEVFEQHGLKQNEQLMDIMQVMTCLTSLYEKLDQQHGNLVNVPLCVDMCLNWLLNVYDTGRSGKIRTLSFKTGIISLCKAHLEDKYRFLFRQVASATGFCDQRRLGLLLHDSIQIPRQLGEVASFGGSNIEPSVRSCFQFANNKPELEAAMFLDWMRLEPQSMVWLPVLHRVAAAETAKHQAKCNICKECPIIGFRYRSLKHFNYDICQSCFFSGRVAKGHKMQYPMVEYCTPTTSGEDVRDFAKVLKNKFRTKRYFAKHPRMGYLPVQTILEGDNLETKLQAEYDKLKKAHDHKGLSPLPSPPEMLPASPQSPRDAELIAEAKLLRQHKGRLEARMQILEDHNKQLESQLHRLRQLLEQTDSKVNGTALSSPSTSSQRSDTSLPLMRVAGSQTTETMGDDELSSPSQDALGLEEVMEQLNNSFPHSQGRTHTHTQTRTQTHTHTDILLTQAISIDAHITSY</sequence>
<organism evidence="16 17">
    <name type="scientific">Salmo trutta</name>
    <name type="common">Brown trout</name>
    <dbReference type="NCBI Taxonomy" id="8032"/>
    <lineage>
        <taxon>Eukaryota</taxon>
        <taxon>Metazoa</taxon>
        <taxon>Chordata</taxon>
        <taxon>Craniata</taxon>
        <taxon>Vertebrata</taxon>
        <taxon>Euteleostomi</taxon>
        <taxon>Actinopterygii</taxon>
        <taxon>Neopterygii</taxon>
        <taxon>Teleostei</taxon>
        <taxon>Protacanthopterygii</taxon>
        <taxon>Salmoniformes</taxon>
        <taxon>Salmonidae</taxon>
        <taxon>Salmoninae</taxon>
        <taxon>Salmo</taxon>
    </lineage>
</organism>
<keyword evidence="4 11" id="KW-0863">Zinc-finger</keyword>
<dbReference type="GO" id="GO:0007519">
    <property type="term" value="P:skeletal muscle tissue development"/>
    <property type="evidence" value="ECO:0007669"/>
    <property type="project" value="TreeGrafter"/>
</dbReference>
<dbReference type="Pfam" id="PF00569">
    <property type="entry name" value="ZZ"/>
    <property type="match status" value="1"/>
</dbReference>
<evidence type="ECO:0000256" key="6">
    <source>
        <dbReference type="ARBA" id="ARBA00023018"/>
    </source>
</evidence>
<evidence type="ECO:0000256" key="12">
    <source>
        <dbReference type="SAM" id="Coils"/>
    </source>
</evidence>
<keyword evidence="8" id="KW-0628">Postsynaptic cell membrane</keyword>
<evidence type="ECO:0000313" key="17">
    <source>
        <dbReference type="Proteomes" id="UP000472277"/>
    </source>
</evidence>
<dbReference type="InterPro" id="IPR011992">
    <property type="entry name" value="EF-hand-dom_pair"/>
</dbReference>
<evidence type="ECO:0000256" key="2">
    <source>
        <dbReference type="ARBA" id="ARBA00022475"/>
    </source>
</evidence>
<dbReference type="InterPro" id="IPR000433">
    <property type="entry name" value="Znf_ZZ"/>
</dbReference>
<feature type="domain" description="WW" evidence="14">
    <location>
        <begin position="560"/>
        <end position="593"/>
    </location>
</feature>
<keyword evidence="5" id="KW-0862">Zinc</keyword>
<dbReference type="GO" id="GO:0045202">
    <property type="term" value="C:synapse"/>
    <property type="evidence" value="ECO:0007669"/>
    <property type="project" value="GOC"/>
</dbReference>
<dbReference type="SUPFAM" id="SSF51045">
    <property type="entry name" value="WW domain"/>
    <property type="match status" value="1"/>
</dbReference>
<accession>A0A674C946</accession>
<dbReference type="CDD" id="cd02334">
    <property type="entry name" value="ZZ_dystrophin"/>
    <property type="match status" value="1"/>
</dbReference>
<dbReference type="GO" id="GO:0055001">
    <property type="term" value="P:muscle cell development"/>
    <property type="evidence" value="ECO:0007669"/>
    <property type="project" value="TreeGrafter"/>
</dbReference>
<dbReference type="FunFam" id="1.10.238.10:FF:000008">
    <property type="entry name" value="Dystrophin isoform 2"/>
    <property type="match status" value="1"/>
</dbReference>
<dbReference type="PANTHER" id="PTHR12268">
    <property type="entry name" value="E3 UBIQUITIN-PROTEIN LIGASE KCMF1"/>
    <property type="match status" value="1"/>
</dbReference>
<dbReference type="InterPro" id="IPR001202">
    <property type="entry name" value="WW_dom"/>
</dbReference>
<dbReference type="PROSITE" id="PS01357">
    <property type="entry name" value="ZF_ZZ_1"/>
    <property type="match status" value="1"/>
</dbReference>
<evidence type="ECO:0000256" key="9">
    <source>
        <dbReference type="ARBA" id="ARBA00034100"/>
    </source>
</evidence>
<dbReference type="SUPFAM" id="SSF57850">
    <property type="entry name" value="RING/U-box"/>
    <property type="match status" value="1"/>
</dbReference>
<evidence type="ECO:0000259" key="15">
    <source>
        <dbReference type="PROSITE" id="PS50135"/>
    </source>
</evidence>
<feature type="domain" description="ZZ-type" evidence="15">
    <location>
        <begin position="813"/>
        <end position="869"/>
    </location>
</feature>
<dbReference type="Pfam" id="PF00435">
    <property type="entry name" value="Spectrin"/>
    <property type="match status" value="4"/>
</dbReference>
<gene>
    <name evidence="16" type="primary">DMD</name>
</gene>
<dbReference type="InterPro" id="IPR050774">
    <property type="entry name" value="KCMF1/Dystrophin"/>
</dbReference>
<dbReference type="PROSITE" id="PS50020">
    <property type="entry name" value="WW_DOMAIN_2"/>
    <property type="match status" value="1"/>
</dbReference>
<comment type="subcellular location">
    <subcellularLocation>
        <location evidence="1">Cell membrane</location>
        <location evidence="1">Sarcolemma</location>
        <topology evidence="1">Peripheral membrane protein</topology>
        <orientation evidence="1">Cytoplasmic side</orientation>
    </subcellularLocation>
    <subcellularLocation>
        <location evidence="9">Postsynaptic cell membrane</location>
    </subcellularLocation>
</comment>
<dbReference type="Gene3D" id="2.20.70.10">
    <property type="match status" value="1"/>
</dbReference>
<evidence type="ECO:0000256" key="1">
    <source>
        <dbReference type="ARBA" id="ARBA00004278"/>
    </source>
</evidence>
<dbReference type="GO" id="GO:0099536">
    <property type="term" value="P:synaptic signaling"/>
    <property type="evidence" value="ECO:0007669"/>
    <property type="project" value="TreeGrafter"/>
</dbReference>
<feature type="coiled-coil region" evidence="12">
    <location>
        <begin position="449"/>
        <end position="483"/>
    </location>
</feature>
<dbReference type="GO" id="GO:0042383">
    <property type="term" value="C:sarcolemma"/>
    <property type="evidence" value="ECO:0007669"/>
    <property type="project" value="TreeGrafter"/>
</dbReference>
<dbReference type="Pfam" id="PF09069">
    <property type="entry name" value="EF-hand_3"/>
    <property type="match status" value="1"/>
</dbReference>
<name>A0A674C946_SALTR</name>
<feature type="compositionally biased region" description="Low complexity" evidence="13">
    <location>
        <begin position="1002"/>
        <end position="1017"/>
    </location>
</feature>
<dbReference type="GO" id="GO:0048666">
    <property type="term" value="P:neuron development"/>
    <property type="evidence" value="ECO:0007669"/>
    <property type="project" value="TreeGrafter"/>
</dbReference>
<evidence type="ECO:0000313" key="16">
    <source>
        <dbReference type="Ensembl" id="ENSSTUP00000080004.1"/>
    </source>
</evidence>
<reference evidence="16" key="1">
    <citation type="submission" date="2025-08" db="UniProtKB">
        <authorList>
            <consortium name="Ensembl"/>
        </authorList>
    </citation>
    <scope>IDENTIFICATION</scope>
</reference>
<dbReference type="SUPFAM" id="SSF46966">
    <property type="entry name" value="Spectrin repeat"/>
    <property type="match status" value="4"/>
</dbReference>
<dbReference type="Gene3D" id="3.30.60.90">
    <property type="match status" value="1"/>
</dbReference>
<dbReference type="CDD" id="cd00176">
    <property type="entry name" value="SPEC"/>
    <property type="match status" value="2"/>
</dbReference>
<dbReference type="GO" id="GO:0008270">
    <property type="term" value="F:zinc ion binding"/>
    <property type="evidence" value="ECO:0007669"/>
    <property type="project" value="UniProtKB-KW"/>
</dbReference>
<keyword evidence="7" id="KW-0472">Membrane</keyword>
<evidence type="ECO:0000256" key="4">
    <source>
        <dbReference type="ARBA" id="ARBA00022771"/>
    </source>
</evidence>
<dbReference type="GeneTree" id="ENSGT00940000154342"/>
<dbReference type="AlphaFoldDB" id="A0A674C946"/>
<keyword evidence="3" id="KW-0479">Metal-binding</keyword>
<dbReference type="InterPro" id="IPR015154">
    <property type="entry name" value="EF-hand_dom_typ2"/>
</dbReference>
<dbReference type="Pfam" id="PF00397">
    <property type="entry name" value="WW"/>
    <property type="match status" value="1"/>
</dbReference>
<dbReference type="GO" id="GO:0090257">
    <property type="term" value="P:regulation of muscle system process"/>
    <property type="evidence" value="ECO:0007669"/>
    <property type="project" value="TreeGrafter"/>
</dbReference>
<dbReference type="Gene3D" id="1.20.58.60">
    <property type="match status" value="4"/>
</dbReference>
<dbReference type="InterPro" id="IPR018159">
    <property type="entry name" value="Spectrin/alpha-actinin"/>
</dbReference>
<keyword evidence="12" id="KW-0175">Coiled coil</keyword>
<proteinExistence type="predicted"/>
<evidence type="ECO:0000256" key="8">
    <source>
        <dbReference type="ARBA" id="ARBA00023257"/>
    </source>
</evidence>
<dbReference type="FunFam" id="1.20.58.60:FF:000070">
    <property type="entry name" value="utrophin isoform X1"/>
    <property type="match status" value="1"/>
</dbReference>
<keyword evidence="2" id="KW-1003">Cell membrane</keyword>
<feature type="region of interest" description="Disordered" evidence="13">
    <location>
        <begin position="999"/>
        <end position="1019"/>
    </location>
</feature>
<dbReference type="SMART" id="SM00150">
    <property type="entry name" value="SPEC"/>
    <property type="match status" value="5"/>
</dbReference>
<evidence type="ECO:0000256" key="13">
    <source>
        <dbReference type="SAM" id="MobiDB-lite"/>
    </source>
</evidence>
<evidence type="ECO:0000259" key="14">
    <source>
        <dbReference type="PROSITE" id="PS50020"/>
    </source>
</evidence>
<dbReference type="SMART" id="SM00456">
    <property type="entry name" value="WW"/>
    <property type="match status" value="1"/>
</dbReference>
<keyword evidence="17" id="KW-1185">Reference proteome</keyword>
<evidence type="ECO:0000256" key="5">
    <source>
        <dbReference type="ARBA" id="ARBA00022833"/>
    </source>
</evidence>
<evidence type="ECO:0000256" key="11">
    <source>
        <dbReference type="PROSITE-ProRule" id="PRU00228"/>
    </source>
</evidence>
<keyword evidence="6" id="KW-0770">Synapse</keyword>
<dbReference type="SUPFAM" id="SSF47473">
    <property type="entry name" value="EF-hand"/>
    <property type="match status" value="2"/>
</dbReference>
<evidence type="ECO:0000256" key="10">
    <source>
        <dbReference type="ARBA" id="ARBA00040142"/>
    </source>
</evidence>
<feature type="coiled-coil region" evidence="12">
    <location>
        <begin position="964"/>
        <end position="998"/>
    </location>
</feature>
<dbReference type="CDD" id="cd00201">
    <property type="entry name" value="WW"/>
    <property type="match status" value="1"/>
</dbReference>
<protein>
    <recommendedName>
        <fullName evidence="10">Dystrophin</fullName>
    </recommendedName>
</protein>
<feature type="region of interest" description="Disordered" evidence="13">
    <location>
        <begin position="1057"/>
        <end position="1076"/>
    </location>
</feature>